<reference evidence="1" key="1">
    <citation type="submission" date="2023-02" db="EMBL/GenBank/DDBJ databases">
        <title>Genome of toxic invasive species Heracleum sosnowskyi carries increased number of genes despite the absence of recent whole-genome duplications.</title>
        <authorList>
            <person name="Schelkunov M."/>
            <person name="Shtratnikova V."/>
            <person name="Makarenko M."/>
            <person name="Klepikova A."/>
            <person name="Omelchenko D."/>
            <person name="Novikova G."/>
            <person name="Obukhova E."/>
            <person name="Bogdanov V."/>
            <person name="Penin A."/>
            <person name="Logacheva M."/>
        </authorList>
    </citation>
    <scope>NUCLEOTIDE SEQUENCE</scope>
    <source>
        <strain evidence="1">Hsosn_3</strain>
        <tissue evidence="1">Leaf</tissue>
    </source>
</reference>
<dbReference type="Proteomes" id="UP001237642">
    <property type="component" value="Unassembled WGS sequence"/>
</dbReference>
<sequence>MAVLMEVENVSREQNPIMHFVKSFRILLFILALARPYSSNPAFIDEMRIDILDNIYPATGRKGSQEKEIYWFCSLRVFDCCDGIGKKSVFFPDIGDELVVDVGSMRVSQDWDECTGIGIDKSRKASLVILDSYFKTFVTVLRDLMKRNCMSEQSLHHLPLKKSTKDNLVSCLP</sequence>
<evidence type="ECO:0000313" key="1">
    <source>
        <dbReference type="EMBL" id="KAK1367673.1"/>
    </source>
</evidence>
<protein>
    <submittedName>
        <fullName evidence="1">Uncharacterized protein</fullName>
    </submittedName>
</protein>
<keyword evidence="2" id="KW-1185">Reference proteome</keyword>
<dbReference type="AlphaFoldDB" id="A0AAD8HJ42"/>
<accession>A0AAD8HJ42</accession>
<proteinExistence type="predicted"/>
<organism evidence="1 2">
    <name type="scientific">Heracleum sosnowskyi</name>
    <dbReference type="NCBI Taxonomy" id="360622"/>
    <lineage>
        <taxon>Eukaryota</taxon>
        <taxon>Viridiplantae</taxon>
        <taxon>Streptophyta</taxon>
        <taxon>Embryophyta</taxon>
        <taxon>Tracheophyta</taxon>
        <taxon>Spermatophyta</taxon>
        <taxon>Magnoliopsida</taxon>
        <taxon>eudicotyledons</taxon>
        <taxon>Gunneridae</taxon>
        <taxon>Pentapetalae</taxon>
        <taxon>asterids</taxon>
        <taxon>campanulids</taxon>
        <taxon>Apiales</taxon>
        <taxon>Apiaceae</taxon>
        <taxon>Apioideae</taxon>
        <taxon>apioid superclade</taxon>
        <taxon>Tordylieae</taxon>
        <taxon>Tordyliinae</taxon>
        <taxon>Heracleum</taxon>
    </lineage>
</organism>
<name>A0AAD8HJ42_9APIA</name>
<gene>
    <name evidence="1" type="ORF">POM88_033765</name>
</gene>
<dbReference type="EMBL" id="JAUIZM010000008">
    <property type="protein sequence ID" value="KAK1367673.1"/>
    <property type="molecule type" value="Genomic_DNA"/>
</dbReference>
<comment type="caution">
    <text evidence="1">The sequence shown here is derived from an EMBL/GenBank/DDBJ whole genome shotgun (WGS) entry which is preliminary data.</text>
</comment>
<reference evidence="1" key="2">
    <citation type="submission" date="2023-05" db="EMBL/GenBank/DDBJ databases">
        <authorList>
            <person name="Schelkunov M.I."/>
        </authorList>
    </citation>
    <scope>NUCLEOTIDE SEQUENCE</scope>
    <source>
        <strain evidence="1">Hsosn_3</strain>
        <tissue evidence="1">Leaf</tissue>
    </source>
</reference>
<evidence type="ECO:0000313" key="2">
    <source>
        <dbReference type="Proteomes" id="UP001237642"/>
    </source>
</evidence>